<reference evidence="1" key="1">
    <citation type="submission" date="2014-11" db="EMBL/GenBank/DDBJ databases">
        <authorList>
            <person name="Amaro Gonzalez C."/>
        </authorList>
    </citation>
    <scope>NUCLEOTIDE SEQUENCE</scope>
</reference>
<reference evidence="1" key="2">
    <citation type="journal article" date="2015" name="Fish Shellfish Immunol.">
        <title>Early steps in the European eel (Anguilla anguilla)-Vibrio vulnificus interaction in the gills: Role of the RtxA13 toxin.</title>
        <authorList>
            <person name="Callol A."/>
            <person name="Pajuelo D."/>
            <person name="Ebbesson L."/>
            <person name="Teles M."/>
            <person name="MacKenzie S."/>
            <person name="Amaro C."/>
        </authorList>
    </citation>
    <scope>NUCLEOTIDE SEQUENCE</scope>
</reference>
<accession>A0A0E9R6Y7</accession>
<protein>
    <submittedName>
        <fullName evidence="1">Uncharacterized protein</fullName>
    </submittedName>
</protein>
<sequence>MSRSVLYPEVLLLLSALL</sequence>
<dbReference type="EMBL" id="GBXM01083666">
    <property type="protein sequence ID" value="JAH24911.1"/>
    <property type="molecule type" value="Transcribed_RNA"/>
</dbReference>
<name>A0A0E9R6Y7_ANGAN</name>
<organism evidence="1">
    <name type="scientific">Anguilla anguilla</name>
    <name type="common">European freshwater eel</name>
    <name type="synonym">Muraena anguilla</name>
    <dbReference type="NCBI Taxonomy" id="7936"/>
    <lineage>
        <taxon>Eukaryota</taxon>
        <taxon>Metazoa</taxon>
        <taxon>Chordata</taxon>
        <taxon>Craniata</taxon>
        <taxon>Vertebrata</taxon>
        <taxon>Euteleostomi</taxon>
        <taxon>Actinopterygii</taxon>
        <taxon>Neopterygii</taxon>
        <taxon>Teleostei</taxon>
        <taxon>Anguilliformes</taxon>
        <taxon>Anguillidae</taxon>
        <taxon>Anguilla</taxon>
    </lineage>
</organism>
<proteinExistence type="predicted"/>
<dbReference type="AlphaFoldDB" id="A0A0E9R6Y7"/>
<evidence type="ECO:0000313" key="1">
    <source>
        <dbReference type="EMBL" id="JAH24911.1"/>
    </source>
</evidence>